<dbReference type="Proteomes" id="UP001293254">
    <property type="component" value="Unassembled WGS sequence"/>
</dbReference>
<keyword evidence="3" id="KW-1185">Reference proteome</keyword>
<evidence type="ECO:0000256" key="1">
    <source>
        <dbReference type="SAM" id="MobiDB-lite"/>
    </source>
</evidence>
<proteinExistence type="predicted"/>
<protein>
    <submittedName>
        <fullName evidence="2">Uncharacterized protein</fullName>
    </submittedName>
</protein>
<sequence length="243" mass="27667">MKEKGKEEFDPATEMEISSILESDLPPDEKSELLASYFPLQSKTFGSLSGITFEEKIEHTDEANAKEEHYSNEESELEESSLSHPSSQQEKSQHIGAIAKEEDNDESRARGEFFDPYLYTQNCIFGPEHPNIEEQAKVDPNLKLTSDEKSQSLVHDRTEGNVHLSKLNSSSTLSKIEFKEKDQLHVEMEAKDDHDNGSLKWMDEGSSFRSQKIHVEDCHVSLELKQEFVIARVEEPQSNYNGT</sequence>
<feature type="region of interest" description="Disordered" evidence="1">
    <location>
        <begin position="56"/>
        <end position="107"/>
    </location>
</feature>
<feature type="compositionally biased region" description="Low complexity" evidence="1">
    <location>
        <begin position="80"/>
        <end position="90"/>
    </location>
</feature>
<organism evidence="2 3">
    <name type="scientific">Sesamum alatum</name>
    <dbReference type="NCBI Taxonomy" id="300844"/>
    <lineage>
        <taxon>Eukaryota</taxon>
        <taxon>Viridiplantae</taxon>
        <taxon>Streptophyta</taxon>
        <taxon>Embryophyta</taxon>
        <taxon>Tracheophyta</taxon>
        <taxon>Spermatophyta</taxon>
        <taxon>Magnoliopsida</taxon>
        <taxon>eudicotyledons</taxon>
        <taxon>Gunneridae</taxon>
        <taxon>Pentapetalae</taxon>
        <taxon>asterids</taxon>
        <taxon>lamiids</taxon>
        <taxon>Lamiales</taxon>
        <taxon>Pedaliaceae</taxon>
        <taxon>Sesamum</taxon>
    </lineage>
</organism>
<accession>A0AAE2CN90</accession>
<gene>
    <name evidence="2" type="ORF">Salat_1140200</name>
</gene>
<comment type="caution">
    <text evidence="2">The sequence shown here is derived from an EMBL/GenBank/DDBJ whole genome shotgun (WGS) entry which is preliminary data.</text>
</comment>
<reference evidence="2" key="1">
    <citation type="submission" date="2020-06" db="EMBL/GenBank/DDBJ databases">
        <authorList>
            <person name="Li T."/>
            <person name="Hu X."/>
            <person name="Zhang T."/>
            <person name="Song X."/>
            <person name="Zhang H."/>
            <person name="Dai N."/>
            <person name="Sheng W."/>
            <person name="Hou X."/>
            <person name="Wei L."/>
        </authorList>
    </citation>
    <scope>NUCLEOTIDE SEQUENCE</scope>
    <source>
        <strain evidence="2">3651</strain>
        <tissue evidence="2">Leaf</tissue>
    </source>
</reference>
<evidence type="ECO:0000313" key="3">
    <source>
        <dbReference type="Proteomes" id="UP001293254"/>
    </source>
</evidence>
<feature type="compositionally biased region" description="Basic and acidic residues" evidence="1">
    <location>
        <begin position="56"/>
        <end position="72"/>
    </location>
</feature>
<evidence type="ECO:0000313" key="2">
    <source>
        <dbReference type="EMBL" id="KAK4428406.1"/>
    </source>
</evidence>
<dbReference type="AlphaFoldDB" id="A0AAE2CN90"/>
<reference evidence="2" key="2">
    <citation type="journal article" date="2024" name="Plant">
        <title>Genomic evolution and insights into agronomic trait innovations of Sesamum species.</title>
        <authorList>
            <person name="Miao H."/>
            <person name="Wang L."/>
            <person name="Qu L."/>
            <person name="Liu H."/>
            <person name="Sun Y."/>
            <person name="Le M."/>
            <person name="Wang Q."/>
            <person name="Wei S."/>
            <person name="Zheng Y."/>
            <person name="Lin W."/>
            <person name="Duan Y."/>
            <person name="Cao H."/>
            <person name="Xiong S."/>
            <person name="Wang X."/>
            <person name="Wei L."/>
            <person name="Li C."/>
            <person name="Ma Q."/>
            <person name="Ju M."/>
            <person name="Zhao R."/>
            <person name="Li G."/>
            <person name="Mu C."/>
            <person name="Tian Q."/>
            <person name="Mei H."/>
            <person name="Zhang T."/>
            <person name="Gao T."/>
            <person name="Zhang H."/>
        </authorList>
    </citation>
    <scope>NUCLEOTIDE SEQUENCE</scope>
    <source>
        <strain evidence="2">3651</strain>
    </source>
</reference>
<name>A0AAE2CN90_9LAMI</name>
<feature type="region of interest" description="Disordered" evidence="1">
    <location>
        <begin position="1"/>
        <end position="26"/>
    </location>
</feature>
<dbReference type="EMBL" id="JACGWO010000004">
    <property type="protein sequence ID" value="KAK4428406.1"/>
    <property type="molecule type" value="Genomic_DNA"/>
</dbReference>